<comment type="caution">
    <text evidence="1">The sequence shown here is derived from an EMBL/GenBank/DDBJ whole genome shotgun (WGS) entry which is preliminary data.</text>
</comment>
<keyword evidence="1" id="KW-0560">Oxidoreductase</keyword>
<protein>
    <submittedName>
        <fullName evidence="1">SDR family oxidoreductase</fullName>
        <ecNumber evidence="1">1.1.1.290</ecNumber>
    </submittedName>
</protein>
<dbReference type="Gene3D" id="3.40.50.720">
    <property type="entry name" value="NAD(P)-binding Rossmann-like Domain"/>
    <property type="match status" value="1"/>
</dbReference>
<evidence type="ECO:0000313" key="2">
    <source>
        <dbReference type="Proteomes" id="UP001597544"/>
    </source>
</evidence>
<dbReference type="InterPro" id="IPR051783">
    <property type="entry name" value="NAD(P)-dependent_oxidoreduct"/>
</dbReference>
<dbReference type="Proteomes" id="UP001597544">
    <property type="component" value="Unassembled WGS sequence"/>
</dbReference>
<dbReference type="InterPro" id="IPR036291">
    <property type="entry name" value="NAD(P)-bd_dom_sf"/>
</dbReference>
<dbReference type="PANTHER" id="PTHR48079">
    <property type="entry name" value="PROTEIN YEEZ"/>
    <property type="match status" value="1"/>
</dbReference>
<dbReference type="SUPFAM" id="SSF51735">
    <property type="entry name" value="NAD(P)-binding Rossmann-fold domains"/>
    <property type="match status" value="1"/>
</dbReference>
<sequence length="275" mass="30948">MGELQKISILGCGWLGLPLAEQLVSAGYTVKGSTTSPGKLELLQAKNIQPFLINLQDENLEKQTLADFLDSDLLVLNIPPKLRSDGGESYLHQMHILLKALLDSPVNRLLFVSSTSVYQDLNRTVTEEDIHFTKEADSDNMLLKAEDMFTEREEWITTIVRFGGLVGGSRQPGKFLAGKKNLPNGDAPVNLIHLDDCIAILQRIIEEQEWGKTYNACADKHPMRKVFFTKAAESLGLTPPEFNDMEETHFKLISNKKLKDDLSYLFIHPDPMLFF</sequence>
<gene>
    <name evidence="1" type="ORF">ACFSRY_17070</name>
</gene>
<dbReference type="GO" id="GO:0033711">
    <property type="term" value="F:4-phosphoerythronate dehydrogenase activity"/>
    <property type="evidence" value="ECO:0007669"/>
    <property type="project" value="UniProtKB-EC"/>
</dbReference>
<name>A0ABW5IQK3_9BACT</name>
<reference evidence="2" key="1">
    <citation type="journal article" date="2019" name="Int. J. Syst. Evol. Microbiol.">
        <title>The Global Catalogue of Microorganisms (GCM) 10K type strain sequencing project: providing services to taxonomists for standard genome sequencing and annotation.</title>
        <authorList>
            <consortium name="The Broad Institute Genomics Platform"/>
            <consortium name="The Broad Institute Genome Sequencing Center for Infectious Disease"/>
            <person name="Wu L."/>
            <person name="Ma J."/>
        </authorList>
    </citation>
    <scope>NUCLEOTIDE SEQUENCE [LARGE SCALE GENOMIC DNA]</scope>
    <source>
        <strain evidence="2">KCTC 42498</strain>
    </source>
</reference>
<dbReference type="CDD" id="cd05266">
    <property type="entry name" value="SDR_a4"/>
    <property type="match status" value="1"/>
</dbReference>
<dbReference type="PANTHER" id="PTHR48079:SF6">
    <property type="entry name" value="NAD(P)-BINDING DOMAIN-CONTAINING PROTEIN-RELATED"/>
    <property type="match status" value="1"/>
</dbReference>
<accession>A0ABW5IQK3</accession>
<dbReference type="EMBL" id="JBHULU010000021">
    <property type="protein sequence ID" value="MFD2515588.1"/>
    <property type="molecule type" value="Genomic_DNA"/>
</dbReference>
<dbReference type="EC" id="1.1.1.290" evidence="1"/>
<dbReference type="RefSeq" id="WP_377510620.1">
    <property type="nucleotide sequence ID" value="NZ_JBHULU010000021.1"/>
</dbReference>
<evidence type="ECO:0000313" key="1">
    <source>
        <dbReference type="EMBL" id="MFD2515588.1"/>
    </source>
</evidence>
<keyword evidence="2" id="KW-1185">Reference proteome</keyword>
<organism evidence="1 2">
    <name type="scientific">Pontibacter locisalis</name>
    <dbReference type="NCBI Taxonomy" id="1719035"/>
    <lineage>
        <taxon>Bacteria</taxon>
        <taxon>Pseudomonadati</taxon>
        <taxon>Bacteroidota</taxon>
        <taxon>Cytophagia</taxon>
        <taxon>Cytophagales</taxon>
        <taxon>Hymenobacteraceae</taxon>
        <taxon>Pontibacter</taxon>
    </lineage>
</organism>
<proteinExistence type="predicted"/>